<dbReference type="GO" id="GO:0003677">
    <property type="term" value="F:DNA binding"/>
    <property type="evidence" value="ECO:0007669"/>
    <property type="project" value="UniProtKB-UniRule"/>
</dbReference>
<dbReference type="GO" id="GO:0003678">
    <property type="term" value="F:DNA helicase activity"/>
    <property type="evidence" value="ECO:0007669"/>
    <property type="project" value="UniProtKB-UniRule"/>
</dbReference>
<dbReference type="GO" id="GO:0009338">
    <property type="term" value="C:exodeoxyribonuclease V complex"/>
    <property type="evidence" value="ECO:0007669"/>
    <property type="project" value="InterPro"/>
</dbReference>
<dbReference type="PIRSF" id="PIRSF000980">
    <property type="entry name" value="RecC"/>
    <property type="match status" value="1"/>
</dbReference>
<evidence type="ECO:0000313" key="14">
    <source>
        <dbReference type="Proteomes" id="UP000510822"/>
    </source>
</evidence>
<keyword evidence="1 10" id="KW-0540">Nuclease</keyword>
<evidence type="ECO:0000256" key="7">
    <source>
        <dbReference type="ARBA" id="ARBA00022840"/>
    </source>
</evidence>
<evidence type="ECO:0000259" key="12">
    <source>
        <dbReference type="Pfam" id="PF17946"/>
    </source>
</evidence>
<dbReference type="RefSeq" id="WP_180307300.1">
    <property type="nucleotide sequence ID" value="NZ_CP058952.1"/>
</dbReference>
<dbReference type="PANTHER" id="PTHR30591:SF1">
    <property type="entry name" value="RECBCD ENZYME SUBUNIT RECC"/>
    <property type="match status" value="1"/>
</dbReference>
<evidence type="ECO:0000256" key="3">
    <source>
        <dbReference type="ARBA" id="ARBA00022763"/>
    </source>
</evidence>
<keyword evidence="7 10" id="KW-0067">ATP-binding</keyword>
<dbReference type="InterPro" id="IPR011335">
    <property type="entry name" value="Restrct_endonuc-II-like"/>
</dbReference>
<dbReference type="InterPro" id="IPR013986">
    <property type="entry name" value="DExx_box_DNA_helicase_dom_sf"/>
</dbReference>
<comment type="function">
    <text evidence="10">A helicase/nuclease that prepares dsDNA breaks (DSB) for recombinational DNA repair. Binds to DSBs and unwinds DNA via a highly rapid and processive ATP-dependent bidirectional helicase activity. Unwinds dsDNA until it encounters a Chi (crossover hotspot instigator) sequence from the 3' direction. Cuts ssDNA a few nucleotides 3' to the Chi site. The properties and activities of the enzyme are changed at Chi. The Chi-altered holoenzyme produces a long 3'-ssDNA overhang and facilitates RecA-binding to the ssDNA for homologous DNA recombination and repair. Holoenzyme degrades any linearized DNA that is unable to undergo homologous recombination. In the holoenzyme this subunit recognizes the wild-type Chi sequence, and when added to isolated RecB increases its ATP-dependent helicase processivity.</text>
</comment>
<dbReference type="InterPro" id="IPR027417">
    <property type="entry name" value="P-loop_NTPase"/>
</dbReference>
<dbReference type="HAMAP" id="MF_01486">
    <property type="entry name" value="RecC"/>
    <property type="match status" value="1"/>
</dbReference>
<dbReference type="GO" id="GO:0000724">
    <property type="term" value="P:double-strand break repair via homologous recombination"/>
    <property type="evidence" value="ECO:0007669"/>
    <property type="project" value="UniProtKB-UniRule"/>
</dbReference>
<name>A0A7D5V7J7_9NEIS</name>
<protein>
    <recommendedName>
        <fullName evidence="10">RecBCD enzyme subunit RecC</fullName>
    </recommendedName>
    <alternativeName>
        <fullName evidence="10">Exonuclease V subunit RecC</fullName>
        <shortName evidence="10">ExoV subunit RecC</shortName>
    </alternativeName>
    <alternativeName>
        <fullName evidence="10">Helicase/nuclease RecBCD subunit RecC</fullName>
    </alternativeName>
</protein>
<dbReference type="InterPro" id="IPR006697">
    <property type="entry name" value="RecC"/>
</dbReference>
<dbReference type="SUPFAM" id="SSF52980">
    <property type="entry name" value="Restriction endonuclease-like"/>
    <property type="match status" value="1"/>
</dbReference>
<evidence type="ECO:0000256" key="10">
    <source>
        <dbReference type="HAMAP-Rule" id="MF_01486"/>
    </source>
</evidence>
<organism evidence="13 14">
    <name type="scientific">Chitinibacter fontanus</name>
    <dbReference type="NCBI Taxonomy" id="1737446"/>
    <lineage>
        <taxon>Bacteria</taxon>
        <taxon>Pseudomonadati</taxon>
        <taxon>Pseudomonadota</taxon>
        <taxon>Betaproteobacteria</taxon>
        <taxon>Neisseriales</taxon>
        <taxon>Chitinibacteraceae</taxon>
        <taxon>Chitinibacter</taxon>
    </lineage>
</organism>
<keyword evidence="9 10" id="KW-0234">DNA repair</keyword>
<evidence type="ECO:0000256" key="4">
    <source>
        <dbReference type="ARBA" id="ARBA00022801"/>
    </source>
</evidence>
<dbReference type="GO" id="GO:0008854">
    <property type="term" value="F:exodeoxyribonuclease V activity"/>
    <property type="evidence" value="ECO:0007669"/>
    <property type="project" value="InterPro"/>
</dbReference>
<sequence length="1139" mass="126156">MTNAASRLNLFQSNRLENLFELMQALFAVPLSDPFASEKIIVSSKGMERWLRFQLAERVGICAGVDFALPAGFIWRLLQDAMPGLPADSPYSSGPLAWRLFGLLPQSQAREASPIVAAYLAEGDARRRMALAGKLADVFDQYLVFRSDWISAWEEGRLLGNLGPDEAWQAKLWCEVKDSIRAGQYGDAAPHRAEMFVRLFTEWAEHQPQRLPERLTVFGVSSMPPAYIDVLGALSQYIDVNLFLLNPCMAEWGAIVSPKALAFHAVQAKREAREQESMYLDVGHPLLASMGKAGRDFFRAITERFPWSVGGEGPLFSDPCANLADANLLRQIQSDILHLHERGHDQRYRVVADDRSLTFHSCHSAMREVEVLHDQLCAMLMRDTTLKASDIAVLLPDLGPYAPLIEAVFGGAAAAGAPVLPYNIADLTTAQECPAIEVYLQLFNLPDSRCTADEIFGLIETPQLARRFGIAADELATLQHWIAAAGIRWGLDAAHRAEFADQLGGPAALAALGQANTWQAGIDSLLLGAALPQSLAGETVPLWHGIAPWDQLEGSQVALLAKLKTLIDTLSLWRARLAQPRSLHDWSLTALQLLEDFLAFDDEIDAERLLVQSIRESLANLAEQAQLAELQLEVERAVVLDDLRYRFDTSSRGSGFMSRGITFCTMVPMRGLPFRVIALLGLNEGDFPRNPPSAGFDLIAQNPQLGDRSRRLDDRFLFLEIMLAARDALYLSWVGRGVLDNEAYPPSVLVADLQDCVRQGFGLAGDADDDGSALLKSITTEYPLQVFSPKAFVGNTPSYNPLWADAANRLLGLEDDSAPANEVTATSSFDLAVPEQLSLNDLADAVIKPAAYYLRLRANLVLDEADGALPEDEPFDLRDFADRQVRDAALQYGESAIDLLRAQGKAPLGAPGQLLLTEQISAALVLREALPIYRHATPLPVFSTSLELHDADCGVTTLLQISLNELYPAGQIIARSTVYPRDVIRYWLRHLALCAVQSQLALTVVQTRVLSPEWVWYFPLIEADSAKEQLLEYLRFYRAHWQAPQPLFTKTALAWIAAEEDKRWSKAEGVWYDSYTKVGEGSDASNRLLWPDDALAEDSPLRETFADWSLRLFELMQATVQKRDLAADIEQFQAQQEPV</sequence>
<dbReference type="KEGG" id="cfon:HZU75_00605"/>
<keyword evidence="2 10" id="KW-0547">Nucleotide-binding</keyword>
<dbReference type="GO" id="GO:0005524">
    <property type="term" value="F:ATP binding"/>
    <property type="evidence" value="ECO:0007669"/>
    <property type="project" value="UniProtKB-UniRule"/>
</dbReference>
<keyword evidence="8 10" id="KW-0238">DNA-binding</keyword>
<dbReference type="Gene3D" id="3.40.50.10930">
    <property type="match status" value="1"/>
</dbReference>
<dbReference type="Pfam" id="PF17946">
    <property type="entry name" value="RecC_C"/>
    <property type="match status" value="1"/>
</dbReference>
<dbReference type="Pfam" id="PF04257">
    <property type="entry name" value="Exonuc_V_gamma"/>
    <property type="match status" value="1"/>
</dbReference>
<comment type="subunit">
    <text evidence="10">Heterotrimer of RecB, RecC and RecD. All subunits contribute to DNA-binding.</text>
</comment>
<evidence type="ECO:0000256" key="2">
    <source>
        <dbReference type="ARBA" id="ARBA00022741"/>
    </source>
</evidence>
<dbReference type="AlphaFoldDB" id="A0A7D5V7J7"/>
<dbReference type="InterPro" id="IPR041500">
    <property type="entry name" value="RecC_C"/>
</dbReference>
<accession>A0A7D5V7J7</accession>
<evidence type="ECO:0000256" key="9">
    <source>
        <dbReference type="ARBA" id="ARBA00023204"/>
    </source>
</evidence>
<dbReference type="SUPFAM" id="SSF52540">
    <property type="entry name" value="P-loop containing nucleoside triphosphate hydrolases"/>
    <property type="match status" value="2"/>
</dbReference>
<keyword evidence="5 10" id="KW-0347">Helicase</keyword>
<gene>
    <name evidence="10 13" type="primary">recC</name>
    <name evidence="13" type="ORF">HZU75_00605</name>
</gene>
<dbReference type="Gene3D" id="1.10.10.160">
    <property type="match status" value="1"/>
</dbReference>
<reference evidence="13 14" key="1">
    <citation type="journal article" date="2016" name="Int. J. Syst. Evol. Microbiol.">
        <title>Chitinibacter fontanus sp. nov., isolated from a spring.</title>
        <authorList>
            <person name="Sheu S.Y."/>
            <person name="Li Y.S."/>
            <person name="Young C.C."/>
            <person name="Chen W.M."/>
        </authorList>
    </citation>
    <scope>NUCLEOTIDE SEQUENCE [LARGE SCALE GENOMIC DNA]</scope>
    <source>
        <strain evidence="13 14">STM-7</strain>
    </source>
</reference>
<dbReference type="Proteomes" id="UP000510822">
    <property type="component" value="Chromosome"/>
</dbReference>
<keyword evidence="6 10" id="KW-0269">Exonuclease</keyword>
<feature type="coiled-coil region" evidence="11">
    <location>
        <begin position="611"/>
        <end position="638"/>
    </location>
</feature>
<comment type="similarity">
    <text evidence="10">Belongs to the RecC family.</text>
</comment>
<evidence type="ECO:0000256" key="8">
    <source>
        <dbReference type="ARBA" id="ARBA00023125"/>
    </source>
</evidence>
<evidence type="ECO:0000256" key="6">
    <source>
        <dbReference type="ARBA" id="ARBA00022839"/>
    </source>
</evidence>
<dbReference type="Gene3D" id="3.40.50.300">
    <property type="entry name" value="P-loop containing nucleotide triphosphate hydrolases"/>
    <property type="match status" value="2"/>
</dbReference>
<feature type="domain" description="RecC C-terminal" evidence="12">
    <location>
        <begin position="834"/>
        <end position="1059"/>
    </location>
</feature>
<keyword evidence="4 10" id="KW-0378">Hydrolase</keyword>
<comment type="miscellaneous">
    <text evidence="10">In the RecBCD complex, RecB has a slow 3'-5' helicase, an exonuclease activity and loads RecA onto ssDNA, RecD has a fast 5'-3' helicase activity, while RecC stimulates the ATPase and processivity of the RecB helicase and contributes to recognition of the Chi site.</text>
</comment>
<keyword evidence="11" id="KW-0175">Coiled coil</keyword>
<keyword evidence="3 10" id="KW-0227">DNA damage</keyword>
<evidence type="ECO:0000256" key="5">
    <source>
        <dbReference type="ARBA" id="ARBA00022806"/>
    </source>
</evidence>
<dbReference type="EMBL" id="CP058952">
    <property type="protein sequence ID" value="QLI80155.1"/>
    <property type="molecule type" value="Genomic_DNA"/>
</dbReference>
<dbReference type="PANTHER" id="PTHR30591">
    <property type="entry name" value="RECBCD ENZYME SUBUNIT RECC"/>
    <property type="match status" value="1"/>
</dbReference>
<evidence type="ECO:0000256" key="1">
    <source>
        <dbReference type="ARBA" id="ARBA00022722"/>
    </source>
</evidence>
<dbReference type="NCBIfam" id="TIGR01450">
    <property type="entry name" value="recC"/>
    <property type="match status" value="1"/>
</dbReference>
<proteinExistence type="inferred from homology"/>
<evidence type="ECO:0000313" key="13">
    <source>
        <dbReference type="EMBL" id="QLI80155.1"/>
    </source>
</evidence>
<keyword evidence="14" id="KW-1185">Reference proteome</keyword>
<evidence type="ECO:0000256" key="11">
    <source>
        <dbReference type="SAM" id="Coils"/>
    </source>
</evidence>